<organism evidence="1 2">
    <name type="scientific">Actinoplanes ianthinogenes</name>
    <dbReference type="NCBI Taxonomy" id="122358"/>
    <lineage>
        <taxon>Bacteria</taxon>
        <taxon>Bacillati</taxon>
        <taxon>Actinomycetota</taxon>
        <taxon>Actinomycetes</taxon>
        <taxon>Micromonosporales</taxon>
        <taxon>Micromonosporaceae</taxon>
        <taxon>Actinoplanes</taxon>
    </lineage>
</organism>
<name>A0ABM7LTJ2_9ACTN</name>
<sequence length="142" mass="14640">MPNELTPDENALLLQRLAAIGEAAHHGGGLGARLAGRLLRPDIFETSVTLPRPVGEAVGQVGRILAGLGIPVPMTSHGGRTLRAMIGAGALNLNPAVVTVSLTGAGWEATVARIRGVAKEGLIRQHAGRKAAERVARALRTA</sequence>
<accession>A0ABM7LTJ2</accession>
<protein>
    <submittedName>
        <fullName evidence="1">Uncharacterized protein</fullName>
    </submittedName>
</protein>
<proteinExistence type="predicted"/>
<dbReference type="RefSeq" id="WP_189328717.1">
    <property type="nucleotide sequence ID" value="NZ_AP023356.1"/>
</dbReference>
<evidence type="ECO:0000313" key="1">
    <source>
        <dbReference type="EMBL" id="BCJ42611.1"/>
    </source>
</evidence>
<evidence type="ECO:0000313" key="2">
    <source>
        <dbReference type="Proteomes" id="UP000676967"/>
    </source>
</evidence>
<dbReference type="Proteomes" id="UP000676967">
    <property type="component" value="Chromosome"/>
</dbReference>
<keyword evidence="2" id="KW-1185">Reference proteome</keyword>
<gene>
    <name evidence="1" type="ORF">Aiant_32680</name>
</gene>
<reference evidence="1 2" key="1">
    <citation type="submission" date="2020-08" db="EMBL/GenBank/DDBJ databases">
        <title>Whole genome shotgun sequence of Actinoplanes ianthinogenes NBRC 13996.</title>
        <authorList>
            <person name="Komaki H."/>
            <person name="Tamura T."/>
        </authorList>
    </citation>
    <scope>NUCLEOTIDE SEQUENCE [LARGE SCALE GENOMIC DNA]</scope>
    <source>
        <strain evidence="1 2">NBRC 13996</strain>
    </source>
</reference>
<dbReference type="EMBL" id="AP023356">
    <property type="protein sequence ID" value="BCJ42611.1"/>
    <property type="molecule type" value="Genomic_DNA"/>
</dbReference>